<evidence type="ECO:0000256" key="1">
    <source>
        <dbReference type="ARBA" id="ARBA00022679"/>
    </source>
</evidence>
<evidence type="ECO:0000256" key="2">
    <source>
        <dbReference type="ARBA" id="ARBA00022741"/>
    </source>
</evidence>
<dbReference type="InterPro" id="IPR006204">
    <property type="entry name" value="GHMP_kinase_N_dom"/>
</dbReference>
<dbReference type="EMBL" id="AWQQ01000041">
    <property type="protein sequence ID" value="PHJ38893.1"/>
    <property type="molecule type" value="Genomic_DNA"/>
</dbReference>
<dbReference type="GO" id="GO:0016301">
    <property type="term" value="F:kinase activity"/>
    <property type="evidence" value="ECO:0007669"/>
    <property type="project" value="UniProtKB-KW"/>
</dbReference>
<dbReference type="GO" id="GO:0005524">
    <property type="term" value="F:ATP binding"/>
    <property type="evidence" value="ECO:0007669"/>
    <property type="project" value="UniProtKB-KW"/>
</dbReference>
<dbReference type="Gene3D" id="3.30.230.10">
    <property type="match status" value="1"/>
</dbReference>
<evidence type="ECO:0000259" key="5">
    <source>
        <dbReference type="Pfam" id="PF00288"/>
    </source>
</evidence>
<keyword evidence="3 6" id="KW-0418">Kinase</keyword>
<organism evidence="6 7">
    <name type="scientific">Desulforamulus profundi</name>
    <dbReference type="NCBI Taxonomy" id="1383067"/>
    <lineage>
        <taxon>Bacteria</taxon>
        <taxon>Bacillati</taxon>
        <taxon>Bacillota</taxon>
        <taxon>Clostridia</taxon>
        <taxon>Eubacteriales</taxon>
        <taxon>Peptococcaceae</taxon>
        <taxon>Desulforamulus</taxon>
    </lineage>
</organism>
<name>A0A2C6MHC9_9FIRM</name>
<dbReference type="PANTHER" id="PTHR43527:SF1">
    <property type="entry name" value="L-THREONINE KINASE"/>
    <property type="match status" value="1"/>
</dbReference>
<keyword evidence="7" id="KW-1185">Reference proteome</keyword>
<dbReference type="InterPro" id="IPR014721">
    <property type="entry name" value="Ribsml_uS5_D2-typ_fold_subgr"/>
</dbReference>
<evidence type="ECO:0000256" key="3">
    <source>
        <dbReference type="ARBA" id="ARBA00022777"/>
    </source>
</evidence>
<protein>
    <submittedName>
        <fullName evidence="6">GHMP kinase</fullName>
    </submittedName>
</protein>
<accession>A0A2C6MHC9</accession>
<dbReference type="PIRSF" id="PIRSF033887">
    <property type="entry name" value="PduX"/>
    <property type="match status" value="1"/>
</dbReference>
<keyword evidence="4" id="KW-0067">ATP-binding</keyword>
<dbReference type="OrthoDB" id="4548147at2"/>
<dbReference type="Pfam" id="PF00288">
    <property type="entry name" value="GHMP_kinases_N"/>
    <property type="match status" value="1"/>
</dbReference>
<evidence type="ECO:0000256" key="4">
    <source>
        <dbReference type="ARBA" id="ARBA00022840"/>
    </source>
</evidence>
<dbReference type="InterPro" id="IPR012363">
    <property type="entry name" value="PduX"/>
</dbReference>
<keyword evidence="1" id="KW-0808">Transferase</keyword>
<evidence type="ECO:0000313" key="7">
    <source>
        <dbReference type="Proteomes" id="UP000222564"/>
    </source>
</evidence>
<comment type="caution">
    <text evidence="6">The sequence shown here is derived from an EMBL/GenBank/DDBJ whole genome shotgun (WGS) entry which is preliminary data.</text>
</comment>
<dbReference type="SUPFAM" id="SSF54211">
    <property type="entry name" value="Ribosomal protein S5 domain 2-like"/>
    <property type="match status" value="1"/>
</dbReference>
<dbReference type="AlphaFoldDB" id="A0A2C6MHC9"/>
<keyword evidence="2" id="KW-0547">Nucleotide-binding</keyword>
<sequence>MFRGTAAAPGTCGELVQGTLQGEPFLINCPVDLWSEVSVELSQQGEARVSLDKSCRALRLTLQYLGLEYSNVSINRVSALPESKGMGSSTADIAATCLATARALGRELEPEVIAKIAAQIEPSDGQMYPGIMICNHLTGEPKKYLGQAPPLNVVIADPGGSVDTVLFNSRKDLASKNFQKEPMVKQAIELVTRGLLTEDWEMMGRGATISAQANQVVLPKPHLALWRQWASEMRALGVLVAHSGTVMGMILTPGKVDPREAAEFVRRRKPEWTVWHTSMISGGLR</sequence>
<reference evidence="6 7" key="1">
    <citation type="submission" date="2013-09" db="EMBL/GenBank/DDBJ databases">
        <title>Biodegradation of hydrocarbons in the deep terrestrial subsurface : characterization of a microbial consortium composed of two Desulfotomaculum species originating from a deep geological formation.</title>
        <authorList>
            <person name="Aullo T."/>
            <person name="Berlendis S."/>
            <person name="Lascourreges J.-F."/>
            <person name="Dessort D."/>
            <person name="Saint-Laurent S."/>
            <person name="Schraauwers B."/>
            <person name="Mas J."/>
            <person name="Magot M."/>
            <person name="Ranchou-Peyruse A."/>
        </authorList>
    </citation>
    <scope>NUCLEOTIDE SEQUENCE [LARGE SCALE GENOMIC DNA]</scope>
    <source>
        <strain evidence="6 7">Bs107</strain>
    </source>
</reference>
<feature type="domain" description="GHMP kinase N-terminal" evidence="5">
    <location>
        <begin position="56"/>
        <end position="122"/>
    </location>
</feature>
<dbReference type="PANTHER" id="PTHR43527">
    <property type="entry name" value="4-DIPHOSPHOCYTIDYL-2-C-METHYL-D-ERYTHRITOL KINASE, CHLOROPLASTIC"/>
    <property type="match status" value="1"/>
</dbReference>
<gene>
    <name evidence="6" type="ORF">P378_06760</name>
</gene>
<dbReference type="InterPro" id="IPR020568">
    <property type="entry name" value="Ribosomal_Su5_D2-typ_SF"/>
</dbReference>
<evidence type="ECO:0000313" key="6">
    <source>
        <dbReference type="EMBL" id="PHJ38893.1"/>
    </source>
</evidence>
<proteinExistence type="predicted"/>
<dbReference type="Proteomes" id="UP000222564">
    <property type="component" value="Unassembled WGS sequence"/>
</dbReference>